<dbReference type="OrthoDB" id="3830374at2"/>
<dbReference type="GO" id="GO:0003677">
    <property type="term" value="F:DNA binding"/>
    <property type="evidence" value="ECO:0007669"/>
    <property type="project" value="UniProtKB-KW"/>
</dbReference>
<dbReference type="PANTHER" id="PTHR30204:SF93">
    <property type="entry name" value="HTH MERR-TYPE DOMAIN-CONTAINING PROTEIN"/>
    <property type="match status" value="1"/>
</dbReference>
<dbReference type="InterPro" id="IPR047057">
    <property type="entry name" value="MerR_fam"/>
</dbReference>
<sequence length="267" mass="29108">MSEYRIDELARAANSTVRNVRAYQERGLLPPPRREGRVGIYDGTHLARLQLIGRLLHRGYTASNIAELLRAWQDGRDLADVLGLEQVVTSFFAQELPETITCSELLSLLSPSDGEPSEAQVRELVRAAADVGLIELPPGGHLAEHCADFRVPSPRLLRTTADLIAAGVPTSEVLSLGAQVRRAVDDTARRFVEIMSDYLFRSRAPGWMPSPGEVPAVAAFIDRIRPATAGALQASLALALDHHVDAAFGEYIDRLSSHLSGRNEDSV</sequence>
<dbReference type="InterPro" id="IPR000551">
    <property type="entry name" value="MerR-type_HTH_dom"/>
</dbReference>
<keyword evidence="4" id="KW-1185">Reference proteome</keyword>
<evidence type="ECO:0000313" key="3">
    <source>
        <dbReference type="EMBL" id="SFO44876.1"/>
    </source>
</evidence>
<keyword evidence="1" id="KW-0238">DNA-binding</keyword>
<dbReference type="RefSeq" id="WP_093355350.1">
    <property type="nucleotide sequence ID" value="NZ_FOUY01000060.1"/>
</dbReference>
<evidence type="ECO:0000256" key="1">
    <source>
        <dbReference type="ARBA" id="ARBA00023125"/>
    </source>
</evidence>
<evidence type="ECO:0000313" key="4">
    <source>
        <dbReference type="Proteomes" id="UP000199614"/>
    </source>
</evidence>
<protein>
    <submittedName>
        <fullName evidence="3">MerR HTH family regulatory protein</fullName>
    </submittedName>
</protein>
<dbReference type="AlphaFoldDB" id="A0A1I5HA44"/>
<gene>
    <name evidence="3" type="ORF">SAMN05216207_106016</name>
</gene>
<dbReference type="Gene3D" id="1.10.1660.10">
    <property type="match status" value="1"/>
</dbReference>
<dbReference type="SMART" id="SM00422">
    <property type="entry name" value="HTH_MERR"/>
    <property type="match status" value="1"/>
</dbReference>
<feature type="domain" description="HTH merR-type" evidence="2">
    <location>
        <begin position="3"/>
        <end position="71"/>
    </location>
</feature>
<evidence type="ECO:0000259" key="2">
    <source>
        <dbReference type="PROSITE" id="PS50937"/>
    </source>
</evidence>
<dbReference type="PANTHER" id="PTHR30204">
    <property type="entry name" value="REDOX-CYCLING DRUG-SENSING TRANSCRIPTIONAL ACTIVATOR SOXR"/>
    <property type="match status" value="1"/>
</dbReference>
<accession>A0A1I5HA44</accession>
<dbReference type="SUPFAM" id="SSF46955">
    <property type="entry name" value="Putative DNA-binding domain"/>
    <property type="match status" value="1"/>
</dbReference>
<organism evidence="3 4">
    <name type="scientific">Pseudonocardia ammonioxydans</name>
    <dbReference type="NCBI Taxonomy" id="260086"/>
    <lineage>
        <taxon>Bacteria</taxon>
        <taxon>Bacillati</taxon>
        <taxon>Actinomycetota</taxon>
        <taxon>Actinomycetes</taxon>
        <taxon>Pseudonocardiales</taxon>
        <taxon>Pseudonocardiaceae</taxon>
        <taxon>Pseudonocardia</taxon>
    </lineage>
</organism>
<dbReference type="GO" id="GO:0003700">
    <property type="term" value="F:DNA-binding transcription factor activity"/>
    <property type="evidence" value="ECO:0007669"/>
    <property type="project" value="InterPro"/>
</dbReference>
<name>A0A1I5HA44_PSUAM</name>
<dbReference type="EMBL" id="FOUY01000060">
    <property type="protein sequence ID" value="SFO44876.1"/>
    <property type="molecule type" value="Genomic_DNA"/>
</dbReference>
<proteinExistence type="predicted"/>
<dbReference type="Pfam" id="PF13411">
    <property type="entry name" value="MerR_1"/>
    <property type="match status" value="1"/>
</dbReference>
<dbReference type="STRING" id="260086.SAMN05216207_106016"/>
<dbReference type="InterPro" id="IPR009061">
    <property type="entry name" value="DNA-bd_dom_put_sf"/>
</dbReference>
<reference evidence="3 4" key="1">
    <citation type="submission" date="2016-10" db="EMBL/GenBank/DDBJ databases">
        <authorList>
            <person name="de Groot N.N."/>
        </authorList>
    </citation>
    <scope>NUCLEOTIDE SEQUENCE [LARGE SCALE GENOMIC DNA]</scope>
    <source>
        <strain evidence="3 4">CGMCC 4.1877</strain>
    </source>
</reference>
<dbReference type="Proteomes" id="UP000199614">
    <property type="component" value="Unassembled WGS sequence"/>
</dbReference>
<dbReference type="PROSITE" id="PS50937">
    <property type="entry name" value="HTH_MERR_2"/>
    <property type="match status" value="1"/>
</dbReference>